<dbReference type="Gramene" id="AUR62000085-RA">
    <property type="protein sequence ID" value="AUR62000085-RA:cds"/>
    <property type="gene ID" value="AUR62000085"/>
</dbReference>
<proteinExistence type="predicted"/>
<dbReference type="OMA" id="EWNGDML"/>
<keyword evidence="3" id="KW-1185">Reference proteome</keyword>
<dbReference type="Proteomes" id="UP000596660">
    <property type="component" value="Unplaced"/>
</dbReference>
<reference evidence="2" key="1">
    <citation type="journal article" date="2017" name="Nature">
        <title>The genome of Chenopodium quinoa.</title>
        <authorList>
            <person name="Jarvis D.E."/>
            <person name="Ho Y.S."/>
            <person name="Lightfoot D.J."/>
            <person name="Schmoeckel S.M."/>
            <person name="Li B."/>
            <person name="Borm T.J.A."/>
            <person name="Ohyanagi H."/>
            <person name="Mineta K."/>
            <person name="Michell C.T."/>
            <person name="Saber N."/>
            <person name="Kharbatia N.M."/>
            <person name="Rupper R.R."/>
            <person name="Sharp A.R."/>
            <person name="Dally N."/>
            <person name="Boughton B.A."/>
            <person name="Woo Y.H."/>
            <person name="Gao G."/>
            <person name="Schijlen E.G.W.M."/>
            <person name="Guo X."/>
            <person name="Momin A.A."/>
            <person name="Negrao S."/>
            <person name="Al-Babili S."/>
            <person name="Gehring C."/>
            <person name="Roessner U."/>
            <person name="Jung C."/>
            <person name="Murphy K."/>
            <person name="Arold S.T."/>
            <person name="Gojobori T."/>
            <person name="van der Linden C.G."/>
            <person name="van Loo E.N."/>
            <person name="Jellen E.N."/>
            <person name="Maughan P.J."/>
            <person name="Tester M."/>
        </authorList>
    </citation>
    <scope>NUCLEOTIDE SEQUENCE [LARGE SCALE GENOMIC DNA]</scope>
    <source>
        <strain evidence="2">cv. PI 614886</strain>
    </source>
</reference>
<protein>
    <submittedName>
        <fullName evidence="2">Uncharacterized protein</fullName>
    </submittedName>
</protein>
<evidence type="ECO:0000256" key="1">
    <source>
        <dbReference type="SAM" id="MobiDB-lite"/>
    </source>
</evidence>
<accession>A0A803KM29</accession>
<organism evidence="2 3">
    <name type="scientific">Chenopodium quinoa</name>
    <name type="common">Quinoa</name>
    <dbReference type="NCBI Taxonomy" id="63459"/>
    <lineage>
        <taxon>Eukaryota</taxon>
        <taxon>Viridiplantae</taxon>
        <taxon>Streptophyta</taxon>
        <taxon>Embryophyta</taxon>
        <taxon>Tracheophyta</taxon>
        <taxon>Spermatophyta</taxon>
        <taxon>Magnoliopsida</taxon>
        <taxon>eudicotyledons</taxon>
        <taxon>Gunneridae</taxon>
        <taxon>Pentapetalae</taxon>
        <taxon>Caryophyllales</taxon>
        <taxon>Chenopodiaceae</taxon>
        <taxon>Chenopodioideae</taxon>
        <taxon>Atripliceae</taxon>
        <taxon>Chenopodium</taxon>
    </lineage>
</organism>
<dbReference type="EnsemblPlants" id="AUR62000085-RA">
    <property type="protein sequence ID" value="AUR62000085-RA:cds"/>
    <property type="gene ID" value="AUR62000085"/>
</dbReference>
<dbReference type="PANTHER" id="PTHR33984">
    <property type="entry name" value="OS02G0717600 PROTEIN"/>
    <property type="match status" value="1"/>
</dbReference>
<sequence>MFDRTSSSKESISTSTSRSWSSSNSRVLAIECIRGTSRADEWSGGLLQTGDIVEEIQIGELILRSPFKDGNSGVQKQLHKCFKSKETAVRVRVRRGELDSAVLIGCIVPEGRKKKQQYVLRAIDDPNYAVAFIDRSETECLQLQASRDSRLHHTLNSTQIEDGYVAYPWERKMQTMLRVPNSSSFFSILFLPKASETGRGRYNDVEDTLARANAWLNAAQASGVPIALTNIQTESLLTKISGETASTTVSTSSLSDLPNLANASLYGFEDYHGVDIGVVRAIRLWYSPIQEYPIEIDIEEGDVKLGFAVSRTEEGFIYISSILEGDGNVPSARSGLNELYKEASRDSKLLVISRVNNQKVLPWIVSPSSAIQCFDTVSLSQKLSLHRHARAPLLFHVLMRDSQFASNSPRSQSGPAPLALPFWPNSDGDQNQPPSPPSSSPGAGLNGGGTEIGLARDTAGEESFRFHNFALPANWV</sequence>
<reference evidence="2" key="2">
    <citation type="submission" date="2021-03" db="UniProtKB">
        <authorList>
            <consortium name="EnsemblPlants"/>
        </authorList>
    </citation>
    <scope>IDENTIFICATION</scope>
</reference>
<name>A0A803KM29_CHEQI</name>
<dbReference type="AlphaFoldDB" id="A0A803KM29"/>
<dbReference type="PANTHER" id="PTHR33984:SF2">
    <property type="entry name" value="OS02G0717600 PROTEIN"/>
    <property type="match status" value="1"/>
</dbReference>
<evidence type="ECO:0000313" key="3">
    <source>
        <dbReference type="Proteomes" id="UP000596660"/>
    </source>
</evidence>
<feature type="region of interest" description="Disordered" evidence="1">
    <location>
        <begin position="406"/>
        <end position="453"/>
    </location>
</feature>
<evidence type="ECO:0000313" key="2">
    <source>
        <dbReference type="EnsemblPlants" id="AUR62000085-RA:cds"/>
    </source>
</evidence>